<dbReference type="HOGENOM" id="CLU_3004385_0_0_10"/>
<proteinExistence type="predicted"/>
<dbReference type="EMBL" id="ABIY02000122">
    <property type="protein sequence ID" value="EDU99106.1"/>
    <property type="molecule type" value="Genomic_DNA"/>
</dbReference>
<sequence>MQLFPYFFVLNLADVYLLFCTNLKKISGRIADNMLMFFVKAGIDFMKKTGRCKRKV</sequence>
<reference evidence="1 2" key="2">
    <citation type="submission" date="2008-04" db="EMBL/GenBank/DDBJ databases">
        <authorList>
            <person name="Fulton L."/>
            <person name="Clifton S."/>
            <person name="Fulton B."/>
            <person name="Xu J."/>
            <person name="Minx P."/>
            <person name="Pepin K.H."/>
            <person name="Johnson M."/>
            <person name="Thiruvilangam P."/>
            <person name="Bhonagiri V."/>
            <person name="Nash W.E."/>
            <person name="Mardis E.R."/>
            <person name="Wilson R.K."/>
        </authorList>
    </citation>
    <scope>NUCLEOTIDE SEQUENCE [LARGE SCALE GENOMIC DNA]</scope>
    <source>
        <strain evidence="1 2">DSM 17136</strain>
    </source>
</reference>
<evidence type="ECO:0000313" key="2">
    <source>
        <dbReference type="Proteomes" id="UP000003146"/>
    </source>
</evidence>
<organism evidence="1 2">
    <name type="scientific">Phocaeicola coprocola DSM 17136</name>
    <dbReference type="NCBI Taxonomy" id="470145"/>
    <lineage>
        <taxon>Bacteria</taxon>
        <taxon>Pseudomonadati</taxon>
        <taxon>Bacteroidota</taxon>
        <taxon>Bacteroidia</taxon>
        <taxon>Bacteroidales</taxon>
        <taxon>Bacteroidaceae</taxon>
        <taxon>Phocaeicola</taxon>
    </lineage>
</organism>
<comment type="caution">
    <text evidence="1">The sequence shown here is derived from an EMBL/GenBank/DDBJ whole genome shotgun (WGS) entry which is preliminary data.</text>
</comment>
<dbReference type="AlphaFoldDB" id="B3JPQ4"/>
<accession>B3JPQ4</accession>
<gene>
    <name evidence="1" type="ORF">BACCOP_03854</name>
</gene>
<dbReference type="Proteomes" id="UP000003146">
    <property type="component" value="Unassembled WGS sequence"/>
</dbReference>
<protein>
    <submittedName>
        <fullName evidence="1">Uncharacterized protein</fullName>
    </submittedName>
</protein>
<evidence type="ECO:0000313" key="1">
    <source>
        <dbReference type="EMBL" id="EDU99106.1"/>
    </source>
</evidence>
<reference evidence="1 2" key="1">
    <citation type="submission" date="2008-04" db="EMBL/GenBank/DDBJ databases">
        <title>Draft genome sequence of Bacteroides coprocola (DSM 17136).</title>
        <authorList>
            <person name="Sudarsanam P."/>
            <person name="Ley R."/>
            <person name="Guruge J."/>
            <person name="Turnbaugh P.J."/>
            <person name="Mahowald M."/>
            <person name="Liep D."/>
            <person name="Gordon J."/>
        </authorList>
    </citation>
    <scope>NUCLEOTIDE SEQUENCE [LARGE SCALE GENOMIC DNA]</scope>
    <source>
        <strain evidence="1 2">DSM 17136</strain>
    </source>
</reference>
<name>B3JPQ4_9BACT</name>